<keyword evidence="7" id="KW-0067">ATP-binding</keyword>
<comment type="similarity">
    <text evidence="1">In the C-terminal section; belongs to the phosphoglycerate mutase family.</text>
</comment>
<dbReference type="GO" id="GO:0004331">
    <property type="term" value="F:fructose-2,6-bisphosphate 2-phosphatase activity"/>
    <property type="evidence" value="ECO:0007669"/>
    <property type="project" value="TreeGrafter"/>
</dbReference>
<evidence type="ECO:0000256" key="7">
    <source>
        <dbReference type="ARBA" id="ARBA00022840"/>
    </source>
</evidence>
<protein>
    <submittedName>
        <fullName evidence="12">6-phosphofructo-2-kinase/fructose-2, 6-biphosphatase 3</fullName>
    </submittedName>
</protein>
<keyword evidence="6" id="KW-0378">Hydrolase</keyword>
<feature type="active site" description="Tele-phosphohistidine intermediate" evidence="9">
    <location>
        <position position="324"/>
    </location>
</feature>
<dbReference type="Pfam" id="PF01591">
    <property type="entry name" value="6PF2K"/>
    <property type="match status" value="1"/>
</dbReference>
<evidence type="ECO:0000256" key="6">
    <source>
        <dbReference type="ARBA" id="ARBA00022801"/>
    </source>
</evidence>
<dbReference type="PRINTS" id="PR00991">
    <property type="entry name" value="6PFRUCTKNASE"/>
</dbReference>
<dbReference type="PANTHER" id="PTHR10606">
    <property type="entry name" value="6-PHOSPHOFRUCTO-2-KINASE/FRUCTOSE-2,6-BISPHOSPHATASE"/>
    <property type="match status" value="1"/>
</dbReference>
<organism evidence="12">
    <name type="scientific">Magallana gigas</name>
    <name type="common">Pacific oyster</name>
    <name type="synonym">Crassostrea gigas</name>
    <dbReference type="NCBI Taxonomy" id="29159"/>
    <lineage>
        <taxon>Eukaryota</taxon>
        <taxon>Metazoa</taxon>
        <taxon>Spiralia</taxon>
        <taxon>Lophotrochozoa</taxon>
        <taxon>Mollusca</taxon>
        <taxon>Bivalvia</taxon>
        <taxon>Autobranchia</taxon>
        <taxon>Pteriomorphia</taxon>
        <taxon>Ostreida</taxon>
        <taxon>Ostreoidea</taxon>
        <taxon>Ostreidae</taxon>
        <taxon>Magallana</taxon>
    </lineage>
</organism>
<dbReference type="GO" id="GO:0005524">
    <property type="term" value="F:ATP binding"/>
    <property type="evidence" value="ECO:0007669"/>
    <property type="project" value="UniProtKB-KW"/>
</dbReference>
<dbReference type="InParanoid" id="K1QSQ6"/>
<dbReference type="EMBL" id="JH818182">
    <property type="protein sequence ID" value="EKC31960.1"/>
    <property type="molecule type" value="Genomic_DNA"/>
</dbReference>
<evidence type="ECO:0000256" key="9">
    <source>
        <dbReference type="PIRSR" id="PIRSR613078-1"/>
    </source>
</evidence>
<feature type="binding site" evidence="10">
    <location>
        <position position="373"/>
    </location>
    <ligand>
        <name>substrate</name>
    </ligand>
</feature>
<dbReference type="PANTHER" id="PTHR10606:SF44">
    <property type="entry name" value="6-PHOSPHOFRUCTO 2-KINASE_FRUCTOSE 2,6-BISPHOSPHATASE LONG FORM"/>
    <property type="match status" value="1"/>
</dbReference>
<dbReference type="CDD" id="cd07067">
    <property type="entry name" value="HP_PGM_like"/>
    <property type="match status" value="1"/>
</dbReference>
<accession>K1QSQ6</accession>
<evidence type="ECO:0000256" key="2">
    <source>
        <dbReference type="ARBA" id="ARBA00022553"/>
    </source>
</evidence>
<name>K1QSQ6_MAGGI</name>
<dbReference type="GO" id="GO:0003873">
    <property type="term" value="F:6-phosphofructo-2-kinase activity"/>
    <property type="evidence" value="ECO:0007669"/>
    <property type="project" value="InterPro"/>
</dbReference>
<evidence type="ECO:0000256" key="5">
    <source>
        <dbReference type="ARBA" id="ARBA00022777"/>
    </source>
</evidence>
<gene>
    <name evidence="12" type="ORF">CGI_10022832</name>
</gene>
<dbReference type="SMART" id="SM00855">
    <property type="entry name" value="PGAM"/>
    <property type="match status" value="1"/>
</dbReference>
<keyword evidence="4" id="KW-0547">Nucleotide-binding</keyword>
<keyword evidence="3" id="KW-0808">Transferase</keyword>
<dbReference type="Gene3D" id="3.40.50.300">
    <property type="entry name" value="P-loop containing nucleotide triphosphate hydrolases"/>
    <property type="match status" value="1"/>
</dbReference>
<dbReference type="InterPro" id="IPR003094">
    <property type="entry name" value="6Pfruct_kin"/>
</dbReference>
<keyword evidence="8" id="KW-0511">Multifunctional enzyme</keyword>
<feature type="domain" description="6-phosphofructo-2-kinase" evidence="11">
    <location>
        <begin position="99"/>
        <end position="316"/>
    </location>
</feature>
<feature type="binding site" evidence="10">
    <location>
        <begin position="323"/>
        <end position="330"/>
    </location>
    <ligand>
        <name>substrate</name>
    </ligand>
</feature>
<evidence type="ECO:0000256" key="10">
    <source>
        <dbReference type="PIRSR" id="PIRSR613078-2"/>
    </source>
</evidence>
<dbReference type="InterPro" id="IPR027417">
    <property type="entry name" value="P-loop_NTPase"/>
</dbReference>
<dbReference type="SUPFAM" id="SSF53254">
    <property type="entry name" value="Phosphoglycerate mutase-like"/>
    <property type="match status" value="1"/>
</dbReference>
<sequence length="576" mass="66251">MCDDPVIRWILLSRLRCFSAVHDNPQRCADWGERNAIITPRLYPVLLAHWTFMQRCTVGEFGIYRWKLTYIQDVFPENSGSAGAKRMPSFIKPVLPASCPNVINKPTVISMVGLPARGKTYMSKKLTRYLNWIGIRTKAFNVGEYRRAATDKYRNHDFFRQDNTEAQAIRQKCALLAIDDACNFLQNGGEVAVVDATNTTRERRKLLFDIIQVKHKFKLFFIESICDDPTIVEANVLEVKVCSPDYIGMNKDEAVQDFMRRIEHYNDMYEPLDHTTDKDLSYIQIFNQGERFLVHKLAGHLQSRVVYYLMNIHVLPRTIYLTRHGESEMNLQGRIGGDSNLSPRGEEYAVALGEYVEKEKIANLKVWTSELKRTKATARHVDAPVENWKALNEIDAGICEGMTYEEIQEMHPKEFALRDQDKFHYRYPGGESYQDLVARLEPVIMELERQENVLVVCHQAVARCLLAYFQDKSSDEIPYVPVPNEAVVKMRMSGSGCECENMHLLDPRGLKPIFEDLAYLKVPLHTVIKLTPVAYGCRVEFVSLNIDAVNTHREKPKNVKPDRSINEALETVPEHI</sequence>
<evidence type="ECO:0000256" key="1">
    <source>
        <dbReference type="ARBA" id="ARBA00008408"/>
    </source>
</evidence>
<dbReference type="FunFam" id="3.40.50.300:FF:000047">
    <property type="entry name" value="6-phosphofructo-2-kinase/fructose-2, 6-bisphosphatase 3 isoform 2"/>
    <property type="match status" value="1"/>
</dbReference>
<keyword evidence="5 12" id="KW-0418">Kinase</keyword>
<evidence type="ECO:0000256" key="8">
    <source>
        <dbReference type="ARBA" id="ARBA00023268"/>
    </source>
</evidence>
<reference evidence="12" key="1">
    <citation type="journal article" date="2012" name="Nature">
        <title>The oyster genome reveals stress adaptation and complexity of shell formation.</title>
        <authorList>
            <person name="Zhang G."/>
            <person name="Fang X."/>
            <person name="Guo X."/>
            <person name="Li L."/>
            <person name="Luo R."/>
            <person name="Xu F."/>
            <person name="Yang P."/>
            <person name="Zhang L."/>
            <person name="Wang X."/>
            <person name="Qi H."/>
            <person name="Xiong Z."/>
            <person name="Que H."/>
            <person name="Xie Y."/>
            <person name="Holland P.W."/>
            <person name="Paps J."/>
            <person name="Zhu Y."/>
            <person name="Wu F."/>
            <person name="Chen Y."/>
            <person name="Wang J."/>
            <person name="Peng C."/>
            <person name="Meng J."/>
            <person name="Yang L."/>
            <person name="Liu J."/>
            <person name="Wen B."/>
            <person name="Zhang N."/>
            <person name="Huang Z."/>
            <person name="Zhu Q."/>
            <person name="Feng Y."/>
            <person name="Mount A."/>
            <person name="Hedgecock D."/>
            <person name="Xu Z."/>
            <person name="Liu Y."/>
            <person name="Domazet-Loso T."/>
            <person name="Du Y."/>
            <person name="Sun X."/>
            <person name="Zhang S."/>
            <person name="Liu B."/>
            <person name="Cheng P."/>
            <person name="Jiang X."/>
            <person name="Li J."/>
            <person name="Fan D."/>
            <person name="Wang W."/>
            <person name="Fu W."/>
            <person name="Wang T."/>
            <person name="Wang B."/>
            <person name="Zhang J."/>
            <person name="Peng Z."/>
            <person name="Li Y."/>
            <person name="Li N."/>
            <person name="Wang J."/>
            <person name="Chen M."/>
            <person name="He Y."/>
            <person name="Tan F."/>
            <person name="Song X."/>
            <person name="Zheng Q."/>
            <person name="Huang R."/>
            <person name="Yang H."/>
            <person name="Du X."/>
            <person name="Chen L."/>
            <person name="Yang M."/>
            <person name="Gaffney P.M."/>
            <person name="Wang S."/>
            <person name="Luo L."/>
            <person name="She Z."/>
            <person name="Ming Y."/>
            <person name="Huang W."/>
            <person name="Zhang S."/>
            <person name="Huang B."/>
            <person name="Zhang Y."/>
            <person name="Qu T."/>
            <person name="Ni P."/>
            <person name="Miao G."/>
            <person name="Wang J."/>
            <person name="Wang Q."/>
            <person name="Steinberg C.E."/>
            <person name="Wang H."/>
            <person name="Li N."/>
            <person name="Qian L."/>
            <person name="Zhang G."/>
            <person name="Li Y."/>
            <person name="Yang H."/>
            <person name="Liu X."/>
            <person name="Wang J."/>
            <person name="Yin Y."/>
            <person name="Wang J."/>
        </authorList>
    </citation>
    <scope>NUCLEOTIDE SEQUENCE [LARGE SCALE GENOMIC DNA]</scope>
    <source>
        <strain evidence="12">05x7-T-G4-1.051#20</strain>
    </source>
</reference>
<feature type="active site" description="Proton donor/acceptor" evidence="9">
    <location>
        <position position="393"/>
    </location>
</feature>
<dbReference type="FunFam" id="3.40.50.1240:FF:000001">
    <property type="entry name" value="6-phosphofructo-2-kinase/fructose-2, 6-bisphosphatase 3 isoform 2"/>
    <property type="match status" value="1"/>
</dbReference>
<dbReference type="Pfam" id="PF00300">
    <property type="entry name" value="His_Phos_1"/>
    <property type="match status" value="1"/>
</dbReference>
<dbReference type="InterPro" id="IPR001345">
    <property type="entry name" value="PG/BPGM_mutase_AS"/>
</dbReference>
<dbReference type="AlphaFoldDB" id="K1QSQ6"/>
<dbReference type="FunCoup" id="K1QSQ6">
    <property type="interactions" value="734"/>
</dbReference>
<evidence type="ECO:0000259" key="11">
    <source>
        <dbReference type="Pfam" id="PF01591"/>
    </source>
</evidence>
<dbReference type="PROSITE" id="PS00175">
    <property type="entry name" value="PG_MUTASE"/>
    <property type="match status" value="1"/>
</dbReference>
<evidence type="ECO:0000256" key="4">
    <source>
        <dbReference type="ARBA" id="ARBA00022741"/>
    </source>
</evidence>
<dbReference type="InterPro" id="IPR013078">
    <property type="entry name" value="His_Pase_superF_clade-1"/>
</dbReference>
<dbReference type="HOGENOM" id="CLU_006383_1_1_1"/>
<evidence type="ECO:0000256" key="3">
    <source>
        <dbReference type="ARBA" id="ARBA00022679"/>
    </source>
</evidence>
<dbReference type="SUPFAM" id="SSF52540">
    <property type="entry name" value="P-loop containing nucleoside triphosphate hydrolases"/>
    <property type="match status" value="1"/>
</dbReference>
<proteinExistence type="inferred from homology"/>
<dbReference type="GO" id="GO:0006003">
    <property type="term" value="P:fructose 2,6-bisphosphate metabolic process"/>
    <property type="evidence" value="ECO:0007669"/>
    <property type="project" value="InterPro"/>
</dbReference>
<dbReference type="InterPro" id="IPR013079">
    <property type="entry name" value="6Phosfructo_kin"/>
</dbReference>
<dbReference type="InterPro" id="IPR029033">
    <property type="entry name" value="His_PPase_superfam"/>
</dbReference>
<evidence type="ECO:0000313" key="12">
    <source>
        <dbReference type="EMBL" id="EKC31960.1"/>
    </source>
</evidence>
<dbReference type="GO" id="GO:0005829">
    <property type="term" value="C:cytosol"/>
    <property type="evidence" value="ECO:0007669"/>
    <property type="project" value="TreeGrafter"/>
</dbReference>
<dbReference type="Gene3D" id="3.40.50.1240">
    <property type="entry name" value="Phosphoglycerate mutase-like"/>
    <property type="match status" value="2"/>
</dbReference>
<keyword evidence="2" id="KW-0597">Phosphoprotein</keyword>
<dbReference type="GO" id="GO:0006000">
    <property type="term" value="P:fructose metabolic process"/>
    <property type="evidence" value="ECO:0007669"/>
    <property type="project" value="InterPro"/>
</dbReference>